<organism evidence="7 8">
    <name type="scientific">Bacillus capparidis</name>
    <dbReference type="NCBI Taxonomy" id="1840411"/>
    <lineage>
        <taxon>Bacteria</taxon>
        <taxon>Bacillati</taxon>
        <taxon>Bacillota</taxon>
        <taxon>Bacilli</taxon>
        <taxon>Bacillales</taxon>
        <taxon>Bacillaceae</taxon>
        <taxon>Bacillus</taxon>
    </lineage>
</organism>
<feature type="transmembrane region" description="Helical" evidence="6">
    <location>
        <begin position="358"/>
        <end position="379"/>
    </location>
</feature>
<evidence type="ECO:0000313" key="7">
    <source>
        <dbReference type="EMBL" id="MBP1083692.1"/>
    </source>
</evidence>
<dbReference type="Pfam" id="PF04286">
    <property type="entry name" value="DUF445"/>
    <property type="match status" value="1"/>
</dbReference>
<comment type="subcellular location">
    <subcellularLocation>
        <location evidence="1">Cell membrane</location>
    </subcellularLocation>
</comment>
<accession>A0ABS4D257</accession>
<evidence type="ECO:0000256" key="2">
    <source>
        <dbReference type="ARBA" id="ARBA00008053"/>
    </source>
</evidence>
<keyword evidence="4 6" id="KW-1133">Transmembrane helix</keyword>
<sequence>MNTVGVLGTFIFMIVIGAAIGAVTNHLAIKMLFRPYRPIYLFGKRLPFTPGLIPKRRDDLAKQMGLTVVNHLLTPEGLKKRLNSELFKSNVIKWIEVFIEETSQSSMKINEVLGKIGIKNTHEKIDSWLNNWTDEKLDEFLQNHQNEPIKNMLPEETHQKLTSGIPVVSDYILKVSIGYFESEEGRDRLERMIDDFFKERGKLGSMIQMFLGNSSLVDRIRPELIKFLNNTETRQLLTDLLRNEWAKLREYTFEEINQTWEAETMIKTTKQKIMKRFSTKPILEKRIGEAVKPFKEDITQTYLPAAFDWCVNALNNHMDDLFRRMKLEEIVKEQVEDFPVERLEEMVLSISKKEFKMITYLGGFLGGIIGAIQALFVMLF</sequence>
<dbReference type="InterPro" id="IPR007383">
    <property type="entry name" value="DUF445"/>
</dbReference>
<evidence type="ECO:0000256" key="6">
    <source>
        <dbReference type="SAM" id="Phobius"/>
    </source>
</evidence>
<gene>
    <name evidence="7" type="ORF">JOC74_004220</name>
</gene>
<feature type="transmembrane region" description="Helical" evidence="6">
    <location>
        <begin position="6"/>
        <end position="29"/>
    </location>
</feature>
<evidence type="ECO:0000313" key="8">
    <source>
        <dbReference type="Proteomes" id="UP000674416"/>
    </source>
</evidence>
<comment type="similarity">
    <text evidence="2">Belongs to the UPF0754 family.</text>
</comment>
<keyword evidence="5 6" id="KW-0472">Membrane</keyword>
<dbReference type="PIRSF" id="PIRSF032178">
    <property type="entry name" value="UCP032178"/>
    <property type="match status" value="1"/>
</dbReference>
<dbReference type="PANTHER" id="PTHR35791">
    <property type="entry name" value="UPF0754 MEMBRANE PROTEIN YHEB"/>
    <property type="match status" value="1"/>
</dbReference>
<dbReference type="Proteomes" id="UP000674416">
    <property type="component" value="Unassembled WGS sequence"/>
</dbReference>
<evidence type="ECO:0000256" key="3">
    <source>
        <dbReference type="ARBA" id="ARBA00022692"/>
    </source>
</evidence>
<comment type="caution">
    <text evidence="7">The sequence shown here is derived from an EMBL/GenBank/DDBJ whole genome shotgun (WGS) entry which is preliminary data.</text>
</comment>
<evidence type="ECO:0000256" key="4">
    <source>
        <dbReference type="ARBA" id="ARBA00022989"/>
    </source>
</evidence>
<keyword evidence="8" id="KW-1185">Reference proteome</keyword>
<dbReference type="EMBL" id="JAFDST010000006">
    <property type="protein sequence ID" value="MBP1083692.1"/>
    <property type="molecule type" value="Genomic_DNA"/>
</dbReference>
<keyword evidence="3 6" id="KW-0812">Transmembrane</keyword>
<dbReference type="InterPro" id="IPR016991">
    <property type="entry name" value="UCP032178"/>
</dbReference>
<evidence type="ECO:0000256" key="5">
    <source>
        <dbReference type="ARBA" id="ARBA00023136"/>
    </source>
</evidence>
<dbReference type="PANTHER" id="PTHR35791:SF1">
    <property type="entry name" value="UPF0754 MEMBRANE PROTEIN YHEB"/>
    <property type="match status" value="1"/>
</dbReference>
<evidence type="ECO:0000256" key="1">
    <source>
        <dbReference type="ARBA" id="ARBA00004236"/>
    </source>
</evidence>
<reference evidence="7 8" key="1">
    <citation type="submission" date="2021-01" db="EMBL/GenBank/DDBJ databases">
        <title>Genomic Encyclopedia of Type Strains, Phase IV (KMG-IV): sequencing the most valuable type-strain genomes for metagenomic binning, comparative biology and taxonomic classification.</title>
        <authorList>
            <person name="Goeker M."/>
        </authorList>
    </citation>
    <scope>NUCLEOTIDE SEQUENCE [LARGE SCALE GENOMIC DNA]</scope>
    <source>
        <strain evidence="7 8">DSM 103394</strain>
    </source>
</reference>
<proteinExistence type="inferred from homology"/>
<protein>
    <submittedName>
        <fullName evidence="7">Uncharacterized membrane protein YheB (UPF0754 family)</fullName>
    </submittedName>
</protein>
<name>A0ABS4D257_9BACI</name>